<dbReference type="PROSITE" id="PS51352">
    <property type="entry name" value="THIOREDOXIN_2"/>
    <property type="match status" value="1"/>
</dbReference>
<dbReference type="PROSITE" id="PS00194">
    <property type="entry name" value="THIOREDOXIN_1"/>
    <property type="match status" value="1"/>
</dbReference>
<evidence type="ECO:0000256" key="4">
    <source>
        <dbReference type="ARBA" id="ARBA00023157"/>
    </source>
</evidence>
<dbReference type="Gene3D" id="3.40.30.10">
    <property type="entry name" value="Glutaredoxin"/>
    <property type="match status" value="1"/>
</dbReference>
<dbReference type="RefSeq" id="WP_081971843.1">
    <property type="nucleotide sequence ID" value="NZ_CP073767.1"/>
</dbReference>
<dbReference type="InterPro" id="IPR017937">
    <property type="entry name" value="Thioredoxin_CS"/>
</dbReference>
<evidence type="ECO:0000256" key="2">
    <source>
        <dbReference type="ARBA" id="ARBA00022748"/>
    </source>
</evidence>
<dbReference type="AlphaFoldDB" id="A0A9Q9ML68"/>
<evidence type="ECO:0000259" key="6">
    <source>
        <dbReference type="PROSITE" id="PS51352"/>
    </source>
</evidence>
<evidence type="ECO:0000313" key="7">
    <source>
        <dbReference type="EMBL" id="UWZ58645.1"/>
    </source>
</evidence>
<dbReference type="EMBL" id="CP073767">
    <property type="protein sequence ID" value="UWZ58645.1"/>
    <property type="molecule type" value="Genomic_DNA"/>
</dbReference>
<dbReference type="CDD" id="cd02966">
    <property type="entry name" value="TlpA_like_family"/>
    <property type="match status" value="1"/>
</dbReference>
<dbReference type="KEGG" id="daur:Daura_22230"/>
<evidence type="ECO:0000256" key="1">
    <source>
        <dbReference type="ARBA" id="ARBA00004196"/>
    </source>
</evidence>
<keyword evidence="3" id="KW-0812">Transmembrane</keyword>
<sequence length="182" mass="19114">MSWPRRLAGVGVTAGLLAAGLVLAAGLRAPGDAASNAEPATVTLSRPAPPLRGSTLDGGRFDLAEQRGRVVLVNVWASWCAPCRDELPAVATAQRRWSEQGLTVVGVDMRDGAEPARRLLDELGLGTLVTVTDPKGTTAVAWGVRGVPETFVVDRSGTVRVWAQGAVDMAWLEAQIPKALRA</sequence>
<evidence type="ECO:0000256" key="3">
    <source>
        <dbReference type="ARBA" id="ARBA00022968"/>
    </source>
</evidence>
<name>A0A9Q9ML68_9ACTN</name>
<dbReference type="Pfam" id="PF00578">
    <property type="entry name" value="AhpC-TSA"/>
    <property type="match status" value="1"/>
</dbReference>
<dbReference type="InterPro" id="IPR050553">
    <property type="entry name" value="Thioredoxin_ResA/DsbE_sf"/>
</dbReference>
<dbReference type="InterPro" id="IPR000866">
    <property type="entry name" value="AhpC/TSA"/>
</dbReference>
<keyword evidence="8" id="KW-1185">Reference proteome</keyword>
<keyword evidence="3" id="KW-0735">Signal-anchor</keyword>
<feature type="domain" description="Thioredoxin" evidence="6">
    <location>
        <begin position="42"/>
        <end position="182"/>
    </location>
</feature>
<reference evidence="7" key="1">
    <citation type="submission" date="2021-04" db="EMBL/GenBank/DDBJ databases">
        <title>Dactylosporangium aurantiacum NRRL B-8018 full assembly.</title>
        <authorList>
            <person name="Hartkoorn R.C."/>
            <person name="Beaudoing E."/>
            <person name="Hot D."/>
        </authorList>
    </citation>
    <scope>NUCLEOTIDE SEQUENCE</scope>
    <source>
        <strain evidence="7">NRRL B-8018</strain>
    </source>
</reference>
<accession>A0A9Q9ML68</accession>
<dbReference type="GO" id="GO:0017004">
    <property type="term" value="P:cytochrome complex assembly"/>
    <property type="evidence" value="ECO:0007669"/>
    <property type="project" value="UniProtKB-KW"/>
</dbReference>
<dbReference type="GO" id="GO:0016491">
    <property type="term" value="F:oxidoreductase activity"/>
    <property type="evidence" value="ECO:0007669"/>
    <property type="project" value="InterPro"/>
</dbReference>
<evidence type="ECO:0000256" key="5">
    <source>
        <dbReference type="ARBA" id="ARBA00023284"/>
    </source>
</evidence>
<dbReference type="InterPro" id="IPR036249">
    <property type="entry name" value="Thioredoxin-like_sf"/>
</dbReference>
<dbReference type="OrthoDB" id="9790194at2"/>
<dbReference type="InterPro" id="IPR013766">
    <property type="entry name" value="Thioredoxin_domain"/>
</dbReference>
<evidence type="ECO:0000313" key="8">
    <source>
        <dbReference type="Proteomes" id="UP001058003"/>
    </source>
</evidence>
<keyword evidence="4" id="KW-1015">Disulfide bond</keyword>
<keyword evidence="2" id="KW-0201">Cytochrome c-type biogenesis</keyword>
<dbReference type="GO" id="GO:0016209">
    <property type="term" value="F:antioxidant activity"/>
    <property type="evidence" value="ECO:0007669"/>
    <property type="project" value="InterPro"/>
</dbReference>
<gene>
    <name evidence="7" type="ORF">Daura_22230</name>
</gene>
<proteinExistence type="predicted"/>
<protein>
    <submittedName>
        <fullName evidence="7">TlpA family protein disulfide reductase</fullName>
    </submittedName>
</protein>
<comment type="subcellular location">
    <subcellularLocation>
        <location evidence="1">Cell envelope</location>
    </subcellularLocation>
</comment>
<keyword evidence="5" id="KW-0676">Redox-active center</keyword>
<dbReference type="PANTHER" id="PTHR42852:SF6">
    <property type="entry name" value="THIOL:DISULFIDE INTERCHANGE PROTEIN DSBE"/>
    <property type="match status" value="1"/>
</dbReference>
<dbReference type="Proteomes" id="UP001058003">
    <property type="component" value="Chromosome"/>
</dbReference>
<dbReference type="SUPFAM" id="SSF52833">
    <property type="entry name" value="Thioredoxin-like"/>
    <property type="match status" value="1"/>
</dbReference>
<dbReference type="PANTHER" id="PTHR42852">
    <property type="entry name" value="THIOL:DISULFIDE INTERCHANGE PROTEIN DSBE"/>
    <property type="match status" value="1"/>
</dbReference>
<dbReference type="GO" id="GO:0030313">
    <property type="term" value="C:cell envelope"/>
    <property type="evidence" value="ECO:0007669"/>
    <property type="project" value="UniProtKB-SubCell"/>
</dbReference>
<organism evidence="7 8">
    <name type="scientific">Dactylosporangium aurantiacum</name>
    <dbReference type="NCBI Taxonomy" id="35754"/>
    <lineage>
        <taxon>Bacteria</taxon>
        <taxon>Bacillati</taxon>
        <taxon>Actinomycetota</taxon>
        <taxon>Actinomycetes</taxon>
        <taxon>Micromonosporales</taxon>
        <taxon>Micromonosporaceae</taxon>
        <taxon>Dactylosporangium</taxon>
    </lineage>
</organism>